<evidence type="ECO:0000313" key="2">
    <source>
        <dbReference type="Proteomes" id="UP000199440"/>
    </source>
</evidence>
<proteinExistence type="predicted"/>
<reference evidence="1 2" key="1">
    <citation type="submission" date="2016-10" db="EMBL/GenBank/DDBJ databases">
        <authorList>
            <person name="de Groot N.N."/>
        </authorList>
    </citation>
    <scope>NUCLEOTIDE SEQUENCE [LARGE SCALE GENOMIC DNA]</scope>
    <source>
        <strain evidence="1 2">DSM 19886</strain>
    </source>
</reference>
<evidence type="ECO:0000313" key="1">
    <source>
        <dbReference type="EMBL" id="SDM83144.1"/>
    </source>
</evidence>
<dbReference type="EMBL" id="FNGV01000015">
    <property type="protein sequence ID" value="SDM83144.1"/>
    <property type="molecule type" value="Genomic_DNA"/>
</dbReference>
<dbReference type="AlphaFoldDB" id="A0A1G9WF00"/>
<organism evidence="1 2">
    <name type="scientific">Kriegella aquimaris</name>
    <dbReference type="NCBI Taxonomy" id="192904"/>
    <lineage>
        <taxon>Bacteria</taxon>
        <taxon>Pseudomonadati</taxon>
        <taxon>Bacteroidota</taxon>
        <taxon>Flavobacteriia</taxon>
        <taxon>Flavobacteriales</taxon>
        <taxon>Flavobacteriaceae</taxon>
        <taxon>Kriegella</taxon>
    </lineage>
</organism>
<protein>
    <submittedName>
        <fullName evidence="1">Uncharacterized protein</fullName>
    </submittedName>
</protein>
<sequence>MGFTKFGDLNPWKLGGYGMYSDYHPDSYFVWFQIDDNKVLARKTKLFSTNAKFRQLVLKCRSYPSTNNLKKLHAYFKHTNKGHFKVEAWRLNFTSESLKLNQVLVNSYEE</sequence>
<dbReference type="STRING" id="192904.SAMN04488514_11584"/>
<dbReference type="Proteomes" id="UP000199440">
    <property type="component" value="Unassembled WGS sequence"/>
</dbReference>
<keyword evidence="2" id="KW-1185">Reference proteome</keyword>
<gene>
    <name evidence="1" type="ORF">SAMN04488514_11584</name>
</gene>
<accession>A0A1G9WF00</accession>
<name>A0A1G9WF00_9FLAO</name>